<evidence type="ECO:0000313" key="1">
    <source>
        <dbReference type="EMBL" id="JAE13022.1"/>
    </source>
</evidence>
<reference evidence="1" key="2">
    <citation type="journal article" date="2015" name="Data Brief">
        <title>Shoot transcriptome of the giant reed, Arundo donax.</title>
        <authorList>
            <person name="Barrero R.A."/>
            <person name="Guerrero F.D."/>
            <person name="Moolhuijzen P."/>
            <person name="Goolsby J.A."/>
            <person name="Tidwell J."/>
            <person name="Bellgard S.E."/>
            <person name="Bellgard M.I."/>
        </authorList>
    </citation>
    <scope>NUCLEOTIDE SEQUENCE</scope>
    <source>
        <tissue evidence="1">Shoot tissue taken approximately 20 cm above the soil surface</tissue>
    </source>
</reference>
<dbReference type="AlphaFoldDB" id="A0A0A9FL07"/>
<organism evidence="1">
    <name type="scientific">Arundo donax</name>
    <name type="common">Giant reed</name>
    <name type="synonym">Donax arundinaceus</name>
    <dbReference type="NCBI Taxonomy" id="35708"/>
    <lineage>
        <taxon>Eukaryota</taxon>
        <taxon>Viridiplantae</taxon>
        <taxon>Streptophyta</taxon>
        <taxon>Embryophyta</taxon>
        <taxon>Tracheophyta</taxon>
        <taxon>Spermatophyta</taxon>
        <taxon>Magnoliopsida</taxon>
        <taxon>Liliopsida</taxon>
        <taxon>Poales</taxon>
        <taxon>Poaceae</taxon>
        <taxon>PACMAD clade</taxon>
        <taxon>Arundinoideae</taxon>
        <taxon>Arundineae</taxon>
        <taxon>Arundo</taxon>
    </lineage>
</organism>
<dbReference type="EMBL" id="GBRH01184874">
    <property type="protein sequence ID" value="JAE13022.1"/>
    <property type="molecule type" value="Transcribed_RNA"/>
</dbReference>
<accession>A0A0A9FL07</accession>
<sequence>MQKLEMRSLPVSVNHSHCSQKYFKFNHCLLFNAIH</sequence>
<protein>
    <submittedName>
        <fullName evidence="1">Uncharacterized protein</fullName>
    </submittedName>
</protein>
<reference evidence="1" key="1">
    <citation type="submission" date="2014-09" db="EMBL/GenBank/DDBJ databases">
        <authorList>
            <person name="Magalhaes I.L.F."/>
            <person name="Oliveira U."/>
            <person name="Santos F.R."/>
            <person name="Vidigal T.H.D.A."/>
            <person name="Brescovit A.D."/>
            <person name="Santos A.J."/>
        </authorList>
    </citation>
    <scope>NUCLEOTIDE SEQUENCE</scope>
    <source>
        <tissue evidence="1">Shoot tissue taken approximately 20 cm above the soil surface</tissue>
    </source>
</reference>
<name>A0A0A9FL07_ARUDO</name>
<proteinExistence type="predicted"/>